<dbReference type="InterPro" id="IPR036527">
    <property type="entry name" value="SCP2_sterol-bd_dom_sf"/>
</dbReference>
<sequence>MNVPTDAPENAAGDADAVNPEAADPRAGFRSEFRAAPVDPASDERLGESGLRYRLVPADDAAFPAWLQVVTRGFQDAERTDAQIEATRERSRYRRNTGVYDPSAPMADSPVATIASWIADLTVPGGADLPSAAISAVTVSPTHRRRGIARAMLEGELRAAHGAGAPMAMLTVSESPLYGRYGFAPAAASASWRIEARRAVWIGPRPEGRVDFISRSRVRELMAPLHERLRRHIVGEIAVEGGFWDRLAGTWPGDEHATSKRAVQYTDAAGEVRGLAVYAVRENHDDFTKATVTLHYLLAETDDAYAALWRFLLELDLVAEVHASELSVDEPLLWMIADQRAATVTVRDHQYVRILDVPRALEARAFGASGLIALDVSDPLAITGGRFLLEVDAEGRGRVSAWVSDEAPAGAVEVALGIAELSAAYLGGVSLATLARAGRVETTDSAAAARVFGWHTAPSLSIWY</sequence>
<dbReference type="Gene3D" id="3.40.630.30">
    <property type="match status" value="2"/>
</dbReference>
<dbReference type="InterPro" id="IPR025559">
    <property type="entry name" value="Eis_dom"/>
</dbReference>
<evidence type="ECO:0000259" key="6">
    <source>
        <dbReference type="PROSITE" id="PS51186"/>
    </source>
</evidence>
<keyword evidence="3 4" id="KW-0012">Acyltransferase</keyword>
<dbReference type="Pfam" id="PF13527">
    <property type="entry name" value="Acetyltransf_9"/>
    <property type="match status" value="1"/>
</dbReference>
<dbReference type="NCBIfam" id="NF002367">
    <property type="entry name" value="PRK01346.1-4"/>
    <property type="match status" value="1"/>
</dbReference>
<dbReference type="EC" id="2.3.1.-" evidence="7"/>
<feature type="binding site" evidence="4">
    <location>
        <begin position="173"/>
        <end position="174"/>
    </location>
    <ligand>
        <name>acetyl-CoA</name>
        <dbReference type="ChEBI" id="CHEBI:57288"/>
    </ligand>
</feature>
<proteinExistence type="inferred from homology"/>
<feature type="compositionally biased region" description="Basic and acidic residues" evidence="5">
    <location>
        <begin position="23"/>
        <end position="33"/>
    </location>
</feature>
<comment type="caution">
    <text evidence="7">The sequence shown here is derived from an EMBL/GenBank/DDBJ whole genome shotgun (WGS) entry which is preliminary data.</text>
</comment>
<feature type="region of interest" description="Disordered" evidence="5">
    <location>
        <begin position="1"/>
        <end position="44"/>
    </location>
</feature>
<evidence type="ECO:0000256" key="4">
    <source>
        <dbReference type="HAMAP-Rule" id="MF_01812"/>
    </source>
</evidence>
<keyword evidence="2 4" id="KW-0808">Transferase</keyword>
<feature type="active site" description="Proton donor" evidence="4">
    <location>
        <position position="178"/>
    </location>
</feature>
<organism evidence="7 8">
    <name type="scientific">Microbacterium allomyrinae</name>
    <dbReference type="NCBI Taxonomy" id="2830666"/>
    <lineage>
        <taxon>Bacteria</taxon>
        <taxon>Bacillati</taxon>
        <taxon>Actinomycetota</taxon>
        <taxon>Actinomycetes</taxon>
        <taxon>Micrococcales</taxon>
        <taxon>Microbacteriaceae</taxon>
        <taxon>Microbacterium</taxon>
    </lineage>
</organism>
<dbReference type="SUPFAM" id="SSF55718">
    <property type="entry name" value="SCP-like"/>
    <property type="match status" value="1"/>
</dbReference>
<dbReference type="PANTHER" id="PTHR37817:SF1">
    <property type="entry name" value="N-ACETYLTRANSFERASE EIS"/>
    <property type="match status" value="1"/>
</dbReference>
<keyword evidence="8" id="KW-1185">Reference proteome</keyword>
<evidence type="ECO:0000313" key="7">
    <source>
        <dbReference type="EMBL" id="MCC2030760.1"/>
    </source>
</evidence>
<evidence type="ECO:0000256" key="5">
    <source>
        <dbReference type="SAM" id="MobiDB-lite"/>
    </source>
</evidence>
<comment type="subunit">
    <text evidence="4">Homohexamer; trimer of dimers.</text>
</comment>
<dbReference type="SUPFAM" id="SSF55729">
    <property type="entry name" value="Acyl-CoA N-acyltransferases (Nat)"/>
    <property type="match status" value="1"/>
</dbReference>
<dbReference type="AlphaFoldDB" id="A0A9X1LRU1"/>
<dbReference type="Gene3D" id="3.30.1050.10">
    <property type="entry name" value="SCP2 sterol-binding domain"/>
    <property type="match status" value="1"/>
</dbReference>
<dbReference type="GO" id="GO:0034069">
    <property type="term" value="F:aminoglycoside N-acetyltransferase activity"/>
    <property type="evidence" value="ECO:0007669"/>
    <property type="project" value="TreeGrafter"/>
</dbReference>
<evidence type="ECO:0000313" key="8">
    <source>
        <dbReference type="Proteomes" id="UP001139354"/>
    </source>
</evidence>
<dbReference type="EMBL" id="JAGTTN010000001">
    <property type="protein sequence ID" value="MCC2030760.1"/>
    <property type="molecule type" value="Genomic_DNA"/>
</dbReference>
<accession>A0A9X1LRU1</accession>
<feature type="active site" description="Proton acceptor; via carboxylate" evidence="4">
    <location>
        <position position="464"/>
    </location>
</feature>
<dbReference type="InterPro" id="IPR041380">
    <property type="entry name" value="Acetyltransf_17"/>
</dbReference>
<dbReference type="GO" id="GO:0030649">
    <property type="term" value="P:aminoglycoside antibiotic catabolic process"/>
    <property type="evidence" value="ECO:0007669"/>
    <property type="project" value="TreeGrafter"/>
</dbReference>
<dbReference type="PANTHER" id="PTHR37817">
    <property type="entry name" value="N-ACETYLTRANSFERASE EIS"/>
    <property type="match status" value="1"/>
</dbReference>
<evidence type="ECO:0000256" key="3">
    <source>
        <dbReference type="ARBA" id="ARBA00023315"/>
    </source>
</evidence>
<dbReference type="RefSeq" id="WP_229382659.1">
    <property type="nucleotide sequence ID" value="NZ_JAGTTN010000001.1"/>
</dbReference>
<protein>
    <submittedName>
        <fullName evidence="7">GNAT family N-acetyltransferase</fullName>
        <ecNumber evidence="7">2.3.1.-</ecNumber>
    </submittedName>
</protein>
<dbReference type="Pfam" id="PF13530">
    <property type="entry name" value="SCP2_2"/>
    <property type="match status" value="1"/>
</dbReference>
<evidence type="ECO:0000256" key="1">
    <source>
        <dbReference type="ARBA" id="ARBA00009213"/>
    </source>
</evidence>
<feature type="domain" description="N-acetyltransferase" evidence="6">
    <location>
        <begin position="53"/>
        <end position="207"/>
    </location>
</feature>
<dbReference type="Proteomes" id="UP001139354">
    <property type="component" value="Unassembled WGS sequence"/>
</dbReference>
<dbReference type="Pfam" id="PF17668">
    <property type="entry name" value="Acetyltransf_17"/>
    <property type="match status" value="1"/>
</dbReference>
<dbReference type="CDD" id="cd04301">
    <property type="entry name" value="NAT_SF"/>
    <property type="match status" value="1"/>
</dbReference>
<comment type="similarity">
    <text evidence="1 4">Belongs to the acetyltransferase Eis family.</text>
</comment>
<feature type="binding site" evidence="4">
    <location>
        <begin position="137"/>
        <end position="139"/>
    </location>
    <ligand>
        <name>acetyl-CoA</name>
        <dbReference type="ChEBI" id="CHEBI:57288"/>
    </ligand>
</feature>
<evidence type="ECO:0000256" key="2">
    <source>
        <dbReference type="ARBA" id="ARBA00022679"/>
    </source>
</evidence>
<gene>
    <name evidence="7" type="ORF">KEC57_01025</name>
</gene>
<dbReference type="InterPro" id="IPR051554">
    <property type="entry name" value="Acetyltransferase_Eis"/>
</dbReference>
<dbReference type="InterPro" id="IPR022902">
    <property type="entry name" value="NAcTrfase_Eis"/>
</dbReference>
<feature type="binding site" evidence="4">
    <location>
        <begin position="145"/>
        <end position="150"/>
    </location>
    <ligand>
        <name>acetyl-CoA</name>
        <dbReference type="ChEBI" id="CHEBI:57288"/>
    </ligand>
</feature>
<dbReference type="PROSITE" id="PS51186">
    <property type="entry name" value="GNAT"/>
    <property type="match status" value="1"/>
</dbReference>
<dbReference type="InterPro" id="IPR000182">
    <property type="entry name" value="GNAT_dom"/>
</dbReference>
<name>A0A9X1LRU1_9MICO</name>
<reference evidence="7" key="1">
    <citation type="submission" date="2021-04" db="EMBL/GenBank/DDBJ databases">
        <title>Microbacterium tenobrionis sp. nov. and Microbacterium allomyrinae sp. nov., isolated from larvae of Tenobrio molitor and Allomyrina dichotoma, respectively.</title>
        <authorList>
            <person name="Lee S.D."/>
        </authorList>
    </citation>
    <scope>NUCLEOTIDE SEQUENCE</scope>
    <source>
        <strain evidence="7">BWT-G7</strain>
    </source>
</reference>
<dbReference type="HAMAP" id="MF_01812">
    <property type="entry name" value="Eis"/>
    <property type="match status" value="1"/>
</dbReference>
<dbReference type="InterPro" id="IPR016181">
    <property type="entry name" value="Acyl_CoA_acyltransferase"/>
</dbReference>